<dbReference type="EMBL" id="SSMD01000014">
    <property type="protein sequence ID" value="THD71184.1"/>
    <property type="molecule type" value="Genomic_DNA"/>
</dbReference>
<dbReference type="GO" id="GO:0009297">
    <property type="term" value="P:pilus assembly"/>
    <property type="evidence" value="ECO:0007669"/>
    <property type="project" value="InterPro"/>
</dbReference>
<evidence type="ECO:0000313" key="3">
    <source>
        <dbReference type="Proteomes" id="UP000306113"/>
    </source>
</evidence>
<dbReference type="SUPFAM" id="SSF53955">
    <property type="entry name" value="Lysozyme-like"/>
    <property type="match status" value="1"/>
</dbReference>
<reference evidence="2 3" key="1">
    <citation type="submission" date="2019-04" db="EMBL/GenBank/DDBJ databases">
        <title>Draft genome sequence of Youngimonas vesicularis.</title>
        <authorList>
            <person name="Hameed A."/>
        </authorList>
    </citation>
    <scope>NUCLEOTIDE SEQUENCE [LARGE SCALE GENOMIC DNA]</scope>
    <source>
        <strain evidence="2 3">CC-AMW-E</strain>
    </source>
</reference>
<proteinExistence type="predicted"/>
<dbReference type="Gene3D" id="1.10.530.10">
    <property type="match status" value="1"/>
</dbReference>
<dbReference type="InterPro" id="IPR025949">
    <property type="entry name" value="PapC-like_C"/>
</dbReference>
<dbReference type="PANTHER" id="PTHR30451">
    <property type="entry name" value="OUTER MEMBRANE USHER PROTEIN"/>
    <property type="match status" value="1"/>
</dbReference>
<dbReference type="PANTHER" id="PTHR30451:SF5">
    <property type="entry name" value="SLR0019 PROTEIN"/>
    <property type="match status" value="1"/>
</dbReference>
<dbReference type="Pfam" id="PF13953">
    <property type="entry name" value="PapC_C"/>
    <property type="match status" value="1"/>
</dbReference>
<protein>
    <recommendedName>
        <fullName evidence="1">PapC-like C-terminal domain-containing protein</fullName>
    </recommendedName>
</protein>
<dbReference type="GO" id="GO:0009279">
    <property type="term" value="C:cell outer membrane"/>
    <property type="evidence" value="ECO:0007669"/>
    <property type="project" value="TreeGrafter"/>
</dbReference>
<keyword evidence="3" id="KW-1185">Reference proteome</keyword>
<name>A0A4V3UYL0_9RHOB</name>
<feature type="domain" description="PapC-like C-terminal" evidence="1">
    <location>
        <begin position="1005"/>
        <end position="1066"/>
    </location>
</feature>
<dbReference type="InterPro" id="IPR023346">
    <property type="entry name" value="Lysozyme-like_dom_sf"/>
</dbReference>
<dbReference type="InterPro" id="IPR000015">
    <property type="entry name" value="Fimb_usher"/>
</dbReference>
<dbReference type="Pfam" id="PF00577">
    <property type="entry name" value="Usher"/>
    <property type="match status" value="1"/>
</dbReference>
<gene>
    <name evidence="2" type="ORF">E7681_18395</name>
</gene>
<dbReference type="Gene3D" id="2.60.40.2610">
    <property type="entry name" value="Outer membrane usher protein FimD, plug domain"/>
    <property type="match status" value="1"/>
</dbReference>
<accession>A0A4V3UYL0</accession>
<evidence type="ECO:0000259" key="1">
    <source>
        <dbReference type="Pfam" id="PF13953"/>
    </source>
</evidence>
<dbReference type="AlphaFoldDB" id="A0A4V3UYL0"/>
<evidence type="ECO:0000313" key="2">
    <source>
        <dbReference type="EMBL" id="THD71184.1"/>
    </source>
</evidence>
<comment type="caution">
    <text evidence="2">The sequence shown here is derived from an EMBL/GenBank/DDBJ whole genome shotgun (WGS) entry which is preliminary data.</text>
</comment>
<dbReference type="Proteomes" id="UP000306113">
    <property type="component" value="Unassembled WGS sequence"/>
</dbReference>
<dbReference type="InterPro" id="IPR042186">
    <property type="entry name" value="FimD_plug_dom"/>
</dbReference>
<organism evidence="2 3">
    <name type="scientific">Thalassobius vesicularis</name>
    <dbReference type="NCBI Taxonomy" id="1294297"/>
    <lineage>
        <taxon>Bacteria</taxon>
        <taxon>Pseudomonadati</taxon>
        <taxon>Pseudomonadota</taxon>
        <taxon>Alphaproteobacteria</taxon>
        <taxon>Rhodobacterales</taxon>
        <taxon>Roseobacteraceae</taxon>
        <taxon>Thalassovita</taxon>
    </lineage>
</organism>
<dbReference type="OrthoDB" id="5945995at2"/>
<dbReference type="GO" id="GO:0015473">
    <property type="term" value="F:fimbrial usher porin activity"/>
    <property type="evidence" value="ECO:0007669"/>
    <property type="project" value="InterPro"/>
</dbReference>
<sequence length="1081" mass="117573">MQNESPGRLALGGTMYNRLLPKTAISVIGILALFECVAVAGPVSLGNIQTEADQSNAEIQTEAFPLLDEGAELNVEQSSNLSFDSKNSKVIAAPGLNKTHEATPSENDHRSLTQTSAKLEDNAVNGDDTVLASAIEENSGREKPANFQMCLSAVESAQRITAGIPDGLLLAIAQTESGRHYNGEFGPWPWTLNISGEGHFFDSQAAAISAATSALELDEGNVDLGCMQISETWHGWAFPNLDKMIDPFENAKYAASYIMSLYSLHGTWRDAIAKYHSTNPARGFSYAARVLENWRREPAGAAFVAGDDSLSDVPRLAAKLGNLPLLGSIEAQFFVSVQISKRFTVDSALAVRDVDGGLYVSLDDLRDVPFRDRYSLPLVAYDDTVLVDLRDRNNFRVNLNEADSHLDIIASGDVFFEQRMRSGDKVTPEEITTRPKGMHLNYSLAGSFDLGNVNGVNATFDVVSYWENKTLRSFFHVDENLSWTRLATNFTIDNYEKRRSLVLGDTTTPSGSTWGASHPILGLRWSTNNVLDPSFSTLSDYSIFGVTDIPAVAKFSADGRVVSEIELEPGSYIFEDLPFPDQYGELTLSVEDIQGHVQYFKVPYIRIPKLFPKGTHSFDYGIGFEKISSSSPFGEFGGLVGAATHRYGFTDTLTGEIHGSVSSGSISIGVTGDFALLERNTFLSLNAAASLSKYGTGFQAGLSFNQINPNASYLANGSLIYTSEDFYLGTTKPTMREGRGGERWSLRLTSSLGGLLPLSLNYQFNDNWLGEKSHTVSAARSWSLSDDWSLSTSAAHRYTDTGTSSALFVGLSKSFGKERPINAFFSGSYSDDARYLQASLQRAKGVGTGWGYYGNIQSNPKSAGIDNARFSFVGENQKIQYSANTSISNGEFNISAMVSGSFGYLGGETFAAARLDSPYVLVRTGEAHQIPIQLNYTNLGETGSDGELIGDGLLPFSRNRIAFKPEDLGFDFSLSGIDYEQTIVPVSMGGYIVDFPIVEQFPATVTLVDSVGRPLPAGSVVLNADTKEEVGVTLDGMAFFENIKNGHRLEVDMGRFGICRAEVQLTLDFEKFSEIGPFVCV</sequence>
<dbReference type="Gene3D" id="2.60.40.3110">
    <property type="match status" value="1"/>
</dbReference>